<dbReference type="Proteomes" id="UP000807769">
    <property type="component" value="Unassembled WGS sequence"/>
</dbReference>
<dbReference type="PROSITE" id="PS50234">
    <property type="entry name" value="VWFA"/>
    <property type="match status" value="1"/>
</dbReference>
<evidence type="ECO:0000313" key="3">
    <source>
        <dbReference type="EMBL" id="KAG1816351.1"/>
    </source>
</evidence>
<sequence>MRSSTPTQFQSSRMPISSSNSHSNSPTFGNLMPEPRAAPFQQRPSYQAPRPAQYETSQYPKLAHEYGRPPVTSSYEYGRPPVTGSYPAPAPAFGNDSTVITTTRHKSSWIEEARESTLNFKKNGSPVPLVWILVEDKSIPPNAVPFGEDRNGQALFIARVHLEGGLHLGKVGYHTSGALVSYVGKEHLIEKYEVLVCASQLRWGLASQDATGSLVPGTVVLARQQQGRQELKRTASSVWSRETRETRESRESTSVLQTTFHVDEIPRFNPSFLIQEEELRRVAEYKTVILIDDSISMAEGDSWNQVREALGGIVDIAIQYGSKGLDLHFMHQTQFAENMRSRFDVEKLFDQLSPTGEDTPTGVRLEQLIEMYLPLIEHPSSTHEPISVIVITDGAATDSDELLRCIVEAASRLDRQQVPLEKFGIQFVQIGTDQDAARALHVLDDELSDRYKIRDIVDTTPFDPSNGAFNTDYMIKILIGSLHQEADNRAAEMPLPERKPPTLAMPGYDRHPSPIPRSASPQVPAGGLRPRGY</sequence>
<dbReference type="InterPro" id="IPR006616">
    <property type="entry name" value="DM9_repeat"/>
</dbReference>
<comment type="caution">
    <text evidence="3">The sequence shown here is derived from an EMBL/GenBank/DDBJ whole genome shotgun (WGS) entry which is preliminary data.</text>
</comment>
<evidence type="ECO:0000256" key="1">
    <source>
        <dbReference type="SAM" id="MobiDB-lite"/>
    </source>
</evidence>
<accession>A0A9P7EAP9</accession>
<protein>
    <recommendedName>
        <fullName evidence="2">VWFA domain-containing protein</fullName>
    </recommendedName>
</protein>
<proteinExistence type="predicted"/>
<dbReference type="PANTHER" id="PTHR34706">
    <property type="entry name" value="SLR1338 PROTEIN"/>
    <property type="match status" value="1"/>
</dbReference>
<dbReference type="EMBL" id="JABBWG010000016">
    <property type="protein sequence ID" value="KAG1816351.1"/>
    <property type="molecule type" value="Genomic_DNA"/>
</dbReference>
<dbReference type="OrthoDB" id="2142040at2759"/>
<dbReference type="RefSeq" id="XP_041193024.1">
    <property type="nucleotide sequence ID" value="XM_041340152.1"/>
</dbReference>
<feature type="region of interest" description="Disordered" evidence="1">
    <location>
        <begin position="492"/>
        <end position="533"/>
    </location>
</feature>
<organism evidence="3 4">
    <name type="scientific">Suillus subaureus</name>
    <dbReference type="NCBI Taxonomy" id="48587"/>
    <lineage>
        <taxon>Eukaryota</taxon>
        <taxon>Fungi</taxon>
        <taxon>Dikarya</taxon>
        <taxon>Basidiomycota</taxon>
        <taxon>Agaricomycotina</taxon>
        <taxon>Agaricomycetes</taxon>
        <taxon>Agaricomycetidae</taxon>
        <taxon>Boletales</taxon>
        <taxon>Suillineae</taxon>
        <taxon>Suillaceae</taxon>
        <taxon>Suillus</taxon>
    </lineage>
</organism>
<dbReference type="PANTHER" id="PTHR34706:SF1">
    <property type="entry name" value="VWFA DOMAIN-CONTAINING PROTEIN"/>
    <property type="match status" value="1"/>
</dbReference>
<feature type="domain" description="VWFA" evidence="2">
    <location>
        <begin position="286"/>
        <end position="478"/>
    </location>
</feature>
<evidence type="ECO:0000313" key="4">
    <source>
        <dbReference type="Proteomes" id="UP000807769"/>
    </source>
</evidence>
<dbReference type="Pfam" id="PF11901">
    <property type="entry name" value="DM9"/>
    <property type="match status" value="1"/>
</dbReference>
<feature type="region of interest" description="Disordered" evidence="1">
    <location>
        <begin position="1"/>
        <end position="80"/>
    </location>
</feature>
<feature type="region of interest" description="Disordered" evidence="1">
    <location>
        <begin position="232"/>
        <end position="252"/>
    </location>
</feature>
<gene>
    <name evidence="3" type="ORF">BJ212DRAFT_1480799</name>
</gene>
<dbReference type="Gene3D" id="3.40.50.410">
    <property type="entry name" value="von Willebrand factor, type A domain"/>
    <property type="match status" value="1"/>
</dbReference>
<feature type="compositionally biased region" description="Polar residues" evidence="1">
    <location>
        <begin position="1"/>
        <end position="10"/>
    </location>
</feature>
<feature type="compositionally biased region" description="Low complexity" evidence="1">
    <location>
        <begin position="11"/>
        <end position="25"/>
    </location>
</feature>
<dbReference type="SMART" id="SM00696">
    <property type="entry name" value="DM9"/>
    <property type="match status" value="1"/>
</dbReference>
<name>A0A9P7EAP9_9AGAM</name>
<dbReference type="SUPFAM" id="SSF53300">
    <property type="entry name" value="vWA-like"/>
    <property type="match status" value="1"/>
</dbReference>
<dbReference type="GeneID" id="64634168"/>
<evidence type="ECO:0000259" key="2">
    <source>
        <dbReference type="PROSITE" id="PS50234"/>
    </source>
</evidence>
<reference evidence="3" key="1">
    <citation type="journal article" date="2020" name="New Phytol.">
        <title>Comparative genomics reveals dynamic genome evolution in host specialist ectomycorrhizal fungi.</title>
        <authorList>
            <person name="Lofgren L.A."/>
            <person name="Nguyen N.H."/>
            <person name="Vilgalys R."/>
            <person name="Ruytinx J."/>
            <person name="Liao H.L."/>
            <person name="Branco S."/>
            <person name="Kuo A."/>
            <person name="LaButti K."/>
            <person name="Lipzen A."/>
            <person name="Andreopoulos W."/>
            <person name="Pangilinan J."/>
            <person name="Riley R."/>
            <person name="Hundley H."/>
            <person name="Na H."/>
            <person name="Barry K."/>
            <person name="Grigoriev I.V."/>
            <person name="Stajich J.E."/>
            <person name="Kennedy P.G."/>
        </authorList>
    </citation>
    <scope>NUCLEOTIDE SEQUENCE</scope>
    <source>
        <strain evidence="3">MN1</strain>
    </source>
</reference>
<dbReference type="InterPro" id="IPR036465">
    <property type="entry name" value="vWFA_dom_sf"/>
</dbReference>
<dbReference type="AlphaFoldDB" id="A0A9P7EAP9"/>
<dbReference type="InterPro" id="IPR002035">
    <property type="entry name" value="VWF_A"/>
</dbReference>
<feature type="compositionally biased region" description="Basic and acidic residues" evidence="1">
    <location>
        <begin position="241"/>
        <end position="251"/>
    </location>
</feature>
<keyword evidence="4" id="KW-1185">Reference proteome</keyword>